<dbReference type="InParanoid" id="C3ZLM1"/>
<dbReference type="InterPro" id="IPR043129">
    <property type="entry name" value="ATPase_NBD"/>
</dbReference>
<dbReference type="SUPFAM" id="SSF53067">
    <property type="entry name" value="Actin-like ATPase domain"/>
    <property type="match status" value="2"/>
</dbReference>
<reference evidence="3" key="1">
    <citation type="journal article" date="2008" name="Nature">
        <title>The amphioxus genome and the evolution of the chordate karyotype.</title>
        <authorList>
            <consortium name="US DOE Joint Genome Institute (JGI-PGF)"/>
            <person name="Putnam N.H."/>
            <person name="Butts T."/>
            <person name="Ferrier D.E.K."/>
            <person name="Furlong R.F."/>
            <person name="Hellsten U."/>
            <person name="Kawashima T."/>
            <person name="Robinson-Rechavi M."/>
            <person name="Shoguchi E."/>
            <person name="Terry A."/>
            <person name="Yu J.-K."/>
            <person name="Benito-Gutierrez E.L."/>
            <person name="Dubchak I."/>
            <person name="Garcia-Fernandez J."/>
            <person name="Gibson-Brown J.J."/>
            <person name="Grigoriev I.V."/>
            <person name="Horton A.C."/>
            <person name="de Jong P.J."/>
            <person name="Jurka J."/>
            <person name="Kapitonov V.V."/>
            <person name="Kohara Y."/>
            <person name="Kuroki Y."/>
            <person name="Lindquist E."/>
            <person name="Lucas S."/>
            <person name="Osoegawa K."/>
            <person name="Pennacchio L.A."/>
            <person name="Salamov A.A."/>
            <person name="Satou Y."/>
            <person name="Sauka-Spengler T."/>
            <person name="Schmutz J."/>
            <person name="Shin-I T."/>
            <person name="Toyoda A."/>
            <person name="Bronner-Fraser M."/>
            <person name="Fujiyama A."/>
            <person name="Holland L.Z."/>
            <person name="Holland P.W.H."/>
            <person name="Satoh N."/>
            <person name="Rokhsar D.S."/>
        </authorList>
    </citation>
    <scope>NUCLEOTIDE SEQUENCE [LARGE SCALE GENOMIC DNA]</scope>
    <source>
        <strain evidence="3">S238N-H82</strain>
        <tissue evidence="3">Testes</tissue>
    </source>
</reference>
<dbReference type="SMART" id="SM00268">
    <property type="entry name" value="ACTIN"/>
    <property type="match status" value="1"/>
</dbReference>
<protein>
    <submittedName>
        <fullName evidence="3">Uncharacterized protein</fullName>
    </submittedName>
</protein>
<evidence type="ECO:0000256" key="2">
    <source>
        <dbReference type="RuleBase" id="RU000487"/>
    </source>
</evidence>
<dbReference type="CDD" id="cd13397">
    <property type="entry name" value="ASKHA_NBD_actin_Arp-T1-3"/>
    <property type="match status" value="1"/>
</dbReference>
<proteinExistence type="inferred from homology"/>
<dbReference type="AlphaFoldDB" id="C3ZLM1"/>
<name>C3ZLM1_BRAFL</name>
<evidence type="ECO:0000313" key="3">
    <source>
        <dbReference type="EMBL" id="EEN46494.1"/>
    </source>
</evidence>
<dbReference type="FunFam" id="3.30.420.40:FF:000050">
    <property type="entry name" value="Actin, alpha skeletal muscle"/>
    <property type="match status" value="1"/>
</dbReference>
<dbReference type="Pfam" id="PF00022">
    <property type="entry name" value="Actin"/>
    <property type="match status" value="1"/>
</dbReference>
<organism>
    <name type="scientific">Branchiostoma floridae</name>
    <name type="common">Florida lancelet</name>
    <name type="synonym">Amphioxus</name>
    <dbReference type="NCBI Taxonomy" id="7739"/>
    <lineage>
        <taxon>Eukaryota</taxon>
        <taxon>Metazoa</taxon>
        <taxon>Chordata</taxon>
        <taxon>Cephalochordata</taxon>
        <taxon>Leptocardii</taxon>
        <taxon>Amphioxiformes</taxon>
        <taxon>Branchiostomatidae</taxon>
        <taxon>Branchiostoma</taxon>
    </lineage>
</organism>
<dbReference type="PANTHER" id="PTHR11937">
    <property type="entry name" value="ACTIN"/>
    <property type="match status" value="1"/>
</dbReference>
<dbReference type="Gene3D" id="3.30.420.40">
    <property type="match status" value="2"/>
</dbReference>
<sequence length="381" mass="42786">MLLTETETEMMSDGNPTVVLDHGTSSIKAGLAGQFKPHVFLPTLVGRPAFPQHQSIGVCCGEKALKNWRELKITYPIAESTITDWDDMEVIWNHIFHEELKIQPDEHTYLLTERPRNPRQAREKTAEIFFEKFGAQAIYLAIESVLSLYTSGRTVGMVLNCGEGASHAVPVYEGYALPLSWKRVSVAGTHLTDYLITLLEKKGHSFKSPVERETAGKIKEEMCYVAMDVQQEAEAAPTNWLLPQKYVLPNGDTIKVDHERYQVPEPLFHPPILDIMDEGLPEAVVTCAKRCDVDIRDTFYKNVVLTGGGSQFPGMAARMQSELEAITPSNTKIRVLDPKYRGHAVWLGGSIMGSLSTFKSICVNRQQYKEYGPEIIHQKCF</sequence>
<gene>
    <name evidence="3" type="ORF">BRAFLDRAFT_124495</name>
</gene>
<dbReference type="InterPro" id="IPR004000">
    <property type="entry name" value="Actin"/>
</dbReference>
<dbReference type="Gene3D" id="3.90.640.10">
    <property type="entry name" value="Actin, Chain A, domain 4"/>
    <property type="match status" value="1"/>
</dbReference>
<evidence type="ECO:0000256" key="1">
    <source>
        <dbReference type="ARBA" id="ARBA00006752"/>
    </source>
</evidence>
<dbReference type="EMBL" id="GG666642">
    <property type="protein sequence ID" value="EEN46494.1"/>
    <property type="molecule type" value="Genomic_DNA"/>
</dbReference>
<comment type="similarity">
    <text evidence="1 2">Belongs to the actin family.</text>
</comment>
<dbReference type="PRINTS" id="PR00190">
    <property type="entry name" value="ACTIN"/>
</dbReference>
<dbReference type="STRING" id="7739.C3ZLM1"/>
<accession>C3ZLM1</accession>
<dbReference type="eggNOG" id="KOG0676">
    <property type="taxonomic scope" value="Eukaryota"/>
</dbReference>
<dbReference type="FunFam" id="3.90.640.10:FF:000007">
    <property type="entry name" value="Actin like 7B"/>
    <property type="match status" value="1"/>
</dbReference>